<dbReference type="Proteomes" id="UP000596092">
    <property type="component" value="Chromosome"/>
</dbReference>
<evidence type="ECO:0000313" key="1">
    <source>
        <dbReference type="EMBL" id="QQG66816.1"/>
    </source>
</evidence>
<sequence length="149" mass="16546">MKNIGLIILALWILGIAPVAEVRASEAQAAPMGGVLEQRYVIPAELSPEEQRWFKTFQEGNLLAEGWQSISSEILAKTPLEQKTAQKVALDNLGTKIGVEWSRPNSVRKVNSTMLREWGDILRQTARDNPQLLAQALETIDKKVDAVLD</sequence>
<dbReference type="AlphaFoldDB" id="A0A7T6ARH6"/>
<dbReference type="KEGG" id="dog:HP555_13560"/>
<gene>
    <name evidence="1" type="ORF">HP555_13560</name>
</gene>
<protein>
    <submittedName>
        <fullName evidence="1">Uncharacterized protein</fullName>
    </submittedName>
</protein>
<dbReference type="RefSeq" id="WP_199263102.1">
    <property type="nucleotide sequence ID" value="NZ_CP054140.1"/>
</dbReference>
<keyword evidence="2" id="KW-1185">Reference proteome</keyword>
<proteinExistence type="predicted"/>
<dbReference type="EMBL" id="CP054140">
    <property type="protein sequence ID" value="QQG66816.1"/>
    <property type="molecule type" value="Genomic_DNA"/>
</dbReference>
<organism evidence="1 2">
    <name type="scientific">Desulfobulbus oligotrophicus</name>
    <dbReference type="NCBI Taxonomy" id="1909699"/>
    <lineage>
        <taxon>Bacteria</taxon>
        <taxon>Pseudomonadati</taxon>
        <taxon>Thermodesulfobacteriota</taxon>
        <taxon>Desulfobulbia</taxon>
        <taxon>Desulfobulbales</taxon>
        <taxon>Desulfobulbaceae</taxon>
        <taxon>Desulfobulbus</taxon>
    </lineage>
</organism>
<name>A0A7T6ARH6_9BACT</name>
<evidence type="ECO:0000313" key="2">
    <source>
        <dbReference type="Proteomes" id="UP000596092"/>
    </source>
</evidence>
<accession>A0A7T6ARH6</accession>
<reference evidence="1 2" key="1">
    <citation type="submission" date="2020-05" db="EMBL/GenBank/DDBJ databases">
        <title>Complete genome of Desulfobulbus oligotrophicus.</title>
        <authorList>
            <person name="Podar M."/>
        </authorList>
    </citation>
    <scope>NUCLEOTIDE SEQUENCE [LARGE SCALE GENOMIC DNA]</scope>
    <source>
        <strain evidence="1 2">Prop6</strain>
    </source>
</reference>